<evidence type="ECO:0000256" key="7">
    <source>
        <dbReference type="ARBA" id="ARBA00022525"/>
    </source>
</evidence>
<evidence type="ECO:0000256" key="22">
    <source>
        <dbReference type="SAM" id="MobiDB-lite"/>
    </source>
</evidence>
<feature type="region of interest" description="Disordered" evidence="22">
    <location>
        <begin position="540"/>
        <end position="564"/>
    </location>
</feature>
<dbReference type="Pfam" id="PF02148">
    <property type="entry name" value="zf-UBP"/>
    <property type="match status" value="1"/>
</dbReference>
<evidence type="ECO:0008006" key="27">
    <source>
        <dbReference type="Google" id="ProtNLM"/>
    </source>
</evidence>
<evidence type="ECO:0000256" key="2">
    <source>
        <dbReference type="ARBA" id="ARBA00004613"/>
    </source>
</evidence>
<dbReference type="GO" id="GO:0006508">
    <property type="term" value="P:proteolysis"/>
    <property type="evidence" value="ECO:0007669"/>
    <property type="project" value="UniProtKB-KW"/>
</dbReference>
<accession>A0A9Q1LNS7</accession>
<evidence type="ECO:0000256" key="12">
    <source>
        <dbReference type="ARBA" id="ARBA00022801"/>
    </source>
</evidence>
<dbReference type="SUPFAM" id="SSF52161">
    <property type="entry name" value="Ribosomal protein L13"/>
    <property type="match status" value="1"/>
</dbReference>
<dbReference type="FunFam" id="6.10.250.3250:FF:000001">
    <property type="entry name" value="60S ribosomal protein L13a"/>
    <property type="match status" value="1"/>
</dbReference>
<feature type="domain" description="USP" evidence="23">
    <location>
        <begin position="685"/>
        <end position="1463"/>
    </location>
</feature>
<evidence type="ECO:0000259" key="24">
    <source>
        <dbReference type="PROSITE" id="PS50271"/>
    </source>
</evidence>
<dbReference type="GO" id="GO:0016579">
    <property type="term" value="P:protein deubiquitination"/>
    <property type="evidence" value="ECO:0007669"/>
    <property type="project" value="InterPro"/>
</dbReference>
<dbReference type="InterPro" id="IPR013083">
    <property type="entry name" value="Znf_RING/FYVE/PHD"/>
</dbReference>
<keyword evidence="12" id="KW-0378">Hydrolase</keyword>
<feature type="active site" evidence="20">
    <location>
        <position position="316"/>
    </location>
</feature>
<evidence type="ECO:0000313" key="25">
    <source>
        <dbReference type="EMBL" id="KAJ8540408.1"/>
    </source>
</evidence>
<comment type="similarity">
    <text evidence="4 21">Belongs to the universal ribosomal protein uL13 family.</text>
</comment>
<evidence type="ECO:0000256" key="18">
    <source>
        <dbReference type="ARBA" id="ARBA00058678"/>
    </source>
</evidence>
<feature type="region of interest" description="Disordered" evidence="22">
    <location>
        <begin position="467"/>
        <end position="496"/>
    </location>
</feature>
<dbReference type="InterPro" id="IPR011050">
    <property type="entry name" value="Pectin_lyase_fold/virulence"/>
</dbReference>
<dbReference type="InterPro" id="IPR028889">
    <property type="entry name" value="USP"/>
</dbReference>
<dbReference type="SUPFAM" id="SSF54001">
    <property type="entry name" value="Cysteine proteinases"/>
    <property type="match status" value="1"/>
</dbReference>
<dbReference type="GO" id="GO:0003735">
    <property type="term" value="F:structural constituent of ribosome"/>
    <property type="evidence" value="ECO:0007669"/>
    <property type="project" value="InterPro"/>
</dbReference>
<dbReference type="PROSITE" id="PS00972">
    <property type="entry name" value="USP_1"/>
    <property type="match status" value="1"/>
</dbReference>
<evidence type="ECO:0000256" key="11">
    <source>
        <dbReference type="ARBA" id="ARBA00022786"/>
    </source>
</evidence>
<keyword evidence="7" id="KW-0964">Secreted</keyword>
<dbReference type="InterPro" id="IPR005822">
    <property type="entry name" value="Ribosomal_uL13"/>
</dbReference>
<keyword evidence="16 21" id="KW-0687">Ribonucleoprotein</keyword>
<dbReference type="InterPro" id="IPR036899">
    <property type="entry name" value="Ribosomal_uL13_sf"/>
</dbReference>
<dbReference type="InterPro" id="IPR035969">
    <property type="entry name" value="Rab-GAP_TBC_sf"/>
</dbReference>
<dbReference type="Gene3D" id="3.90.70.10">
    <property type="entry name" value="Cysteine proteinases"/>
    <property type="match status" value="2"/>
</dbReference>
<dbReference type="Pfam" id="PF01095">
    <property type="entry name" value="Pectinesterase"/>
    <property type="match status" value="1"/>
</dbReference>
<dbReference type="GO" id="GO:0015934">
    <property type="term" value="C:large ribosomal subunit"/>
    <property type="evidence" value="ECO:0007669"/>
    <property type="project" value="InterPro"/>
</dbReference>
<protein>
    <recommendedName>
        <fullName evidence="27">Ubiquitinyl hydrolase 1</fullName>
    </recommendedName>
</protein>
<evidence type="ECO:0000256" key="5">
    <source>
        <dbReference type="ARBA" id="ARBA00008891"/>
    </source>
</evidence>
<feature type="domain" description="UBP-type" evidence="24">
    <location>
        <begin position="512"/>
        <end position="649"/>
    </location>
</feature>
<dbReference type="NCBIfam" id="TIGR01077">
    <property type="entry name" value="L13_A_E"/>
    <property type="match status" value="1"/>
</dbReference>
<organism evidence="25 26">
    <name type="scientific">Anisodus acutangulus</name>
    <dbReference type="NCBI Taxonomy" id="402998"/>
    <lineage>
        <taxon>Eukaryota</taxon>
        <taxon>Viridiplantae</taxon>
        <taxon>Streptophyta</taxon>
        <taxon>Embryophyta</taxon>
        <taxon>Tracheophyta</taxon>
        <taxon>Spermatophyta</taxon>
        <taxon>Magnoliopsida</taxon>
        <taxon>eudicotyledons</taxon>
        <taxon>Gunneridae</taxon>
        <taxon>Pentapetalae</taxon>
        <taxon>asterids</taxon>
        <taxon>lamiids</taxon>
        <taxon>Solanales</taxon>
        <taxon>Solanaceae</taxon>
        <taxon>Solanoideae</taxon>
        <taxon>Hyoscyameae</taxon>
        <taxon>Anisodus</taxon>
    </lineage>
</organism>
<dbReference type="Gene3D" id="1.10.472.80">
    <property type="entry name" value="Ypt/Rab-GAP domain of gyp1p, domain 3"/>
    <property type="match status" value="1"/>
</dbReference>
<evidence type="ECO:0000256" key="13">
    <source>
        <dbReference type="ARBA" id="ARBA00022833"/>
    </source>
</evidence>
<dbReference type="PROSITE" id="PS00783">
    <property type="entry name" value="RIBOSOMAL_L13"/>
    <property type="match status" value="1"/>
</dbReference>
<keyword evidence="15" id="KW-0063">Aspartyl esterase</keyword>
<dbReference type="FunFam" id="3.30.40.10:FF:000900">
    <property type="entry name" value="Ubiquitinyl hydrolase 1"/>
    <property type="match status" value="1"/>
</dbReference>
<dbReference type="GO" id="GO:0030599">
    <property type="term" value="F:pectinesterase activity"/>
    <property type="evidence" value="ECO:0007669"/>
    <property type="project" value="UniProtKB-EC"/>
</dbReference>
<dbReference type="InterPro" id="IPR012334">
    <property type="entry name" value="Pectin_lyas_fold"/>
</dbReference>
<evidence type="ECO:0000256" key="17">
    <source>
        <dbReference type="ARBA" id="ARBA00047928"/>
    </source>
</evidence>
<dbReference type="InterPro" id="IPR038765">
    <property type="entry name" value="Papain-like_cys_pep_sf"/>
</dbReference>
<comment type="subcellular location">
    <subcellularLocation>
        <location evidence="2">Secreted</location>
    </subcellularLocation>
</comment>
<dbReference type="PANTHER" id="PTHR31321:SF76">
    <property type="entry name" value="PECTINESTERASE 10-RELATED"/>
    <property type="match status" value="1"/>
</dbReference>
<keyword evidence="26" id="KW-1185">Reference proteome</keyword>
<name>A0A9Q1LNS7_9SOLA</name>
<dbReference type="Gene3D" id="3.90.1180.10">
    <property type="entry name" value="Ribosomal protein L13"/>
    <property type="match status" value="1"/>
</dbReference>
<comment type="similarity">
    <text evidence="5">Belongs to the pectinesterase family.</text>
</comment>
<dbReference type="PROSITE" id="PS50235">
    <property type="entry name" value="USP_3"/>
    <property type="match status" value="1"/>
</dbReference>
<dbReference type="InterPro" id="IPR000070">
    <property type="entry name" value="Pectinesterase_cat"/>
</dbReference>
<comment type="function">
    <text evidence="18">Recognizes and hydrolyzes the peptide bond at the C-terminal Gly of ubiquitin. Involved in the processing of poly-ubiquitin precursors as well as that of ubiquitinated proteins. Is involved in resistance to the arginine analog canavanine (CAN).</text>
</comment>
<evidence type="ECO:0000256" key="19">
    <source>
        <dbReference type="PROSITE-ProRule" id="PRU00502"/>
    </source>
</evidence>
<dbReference type="GO" id="GO:0004843">
    <property type="term" value="F:cysteine-type deubiquitinase activity"/>
    <property type="evidence" value="ECO:0007669"/>
    <property type="project" value="UniProtKB-EC"/>
</dbReference>
<gene>
    <name evidence="25" type="ORF">K7X08_030327</name>
</gene>
<evidence type="ECO:0000256" key="8">
    <source>
        <dbReference type="ARBA" id="ARBA00022670"/>
    </source>
</evidence>
<dbReference type="SUPFAM" id="SSF47923">
    <property type="entry name" value="Ypt/Rab-GAP domain of gyp1p"/>
    <property type="match status" value="1"/>
</dbReference>
<comment type="catalytic activity">
    <reaction evidence="1">
        <text>Thiol-dependent hydrolysis of ester, thioester, amide, peptide and isopeptide bonds formed by the C-terminal Gly of ubiquitin (a 76-residue protein attached to proteins as an intracellular targeting signal).</text>
        <dbReference type="EC" id="3.4.19.12"/>
    </reaction>
</comment>
<dbReference type="SMART" id="SM00290">
    <property type="entry name" value="ZnF_UBP"/>
    <property type="match status" value="1"/>
</dbReference>
<feature type="compositionally biased region" description="Basic and acidic residues" evidence="22">
    <location>
        <begin position="540"/>
        <end position="550"/>
    </location>
</feature>
<dbReference type="GO" id="GO:0042545">
    <property type="term" value="P:cell wall modification"/>
    <property type="evidence" value="ECO:0007669"/>
    <property type="project" value="InterPro"/>
</dbReference>
<comment type="catalytic activity">
    <reaction evidence="17">
        <text>[(1-&gt;4)-alpha-D-galacturonosyl methyl ester](n) + n H2O = [(1-&gt;4)-alpha-D-galacturonosyl](n) + n methanol + n H(+)</text>
        <dbReference type="Rhea" id="RHEA:22380"/>
        <dbReference type="Rhea" id="RHEA-COMP:14570"/>
        <dbReference type="Rhea" id="RHEA-COMP:14573"/>
        <dbReference type="ChEBI" id="CHEBI:15377"/>
        <dbReference type="ChEBI" id="CHEBI:15378"/>
        <dbReference type="ChEBI" id="CHEBI:17790"/>
        <dbReference type="ChEBI" id="CHEBI:140522"/>
        <dbReference type="ChEBI" id="CHEBI:140523"/>
        <dbReference type="EC" id="3.1.1.11"/>
    </reaction>
</comment>
<evidence type="ECO:0000259" key="23">
    <source>
        <dbReference type="PROSITE" id="PS50235"/>
    </source>
</evidence>
<dbReference type="Gene3D" id="3.30.40.10">
    <property type="entry name" value="Zinc/RING finger domain, C3HC4 (zinc finger)"/>
    <property type="match status" value="1"/>
</dbReference>
<dbReference type="HAMAP" id="MF_01366">
    <property type="entry name" value="Ribosomal_uL13"/>
    <property type="match status" value="1"/>
</dbReference>
<feature type="region of interest" description="Disordered" evidence="22">
    <location>
        <begin position="845"/>
        <end position="867"/>
    </location>
</feature>
<sequence length="1534" mass="170128">MVSGSGISARRIVVDARHHMLGRLSSILAKELLNGQRVVVVRCEEICLSGGLVRQKMKYLRFLRKRMNTKPSHGPIHFRAPSKILWRTIRGMIPHKTKRGAAALARLKVYEGVPPPYDKIKRMVIPDALKVLRLQAGHKYCLLGKLSSEVGWNHYDTIKELENKRKERAQVAYERRKQLAKLRIKAEKAAEEKLGPQLAVIEPIKEQVRIPREKPYIYLKGEGKTKTNVTWDGHDSIATGATLISEADYTVVKSITFINSYNIPPKDNVVMQAVAAMISGDKSTFYRCGFIGVQDTLWDVQGRHYFKLCTIMGAVDFIFGDGQSIYERCSIAVNARMINGLVGFITAQGRTQPNDPSGFVFKDCGVFGTGLTFLGRPWREYARVLFYNCSMSDVVVQQGWTAWNFIGRESQLTFSEEDNKGIGSDTTQRVSWKAKLSQQELQQLTSISFIDNEGWIMKQPVKGIMGKKAKKKARSGVKETRNPVASANPIDQKSLNTDTPDDAVLVVVNERKGCPHVDKVIDVDKVSAKLESSEPVRCENCREGGADRRASRTKGKNKGGADPKQKSKAIWICLVCGHFSCGGVGFPTTPQSHAVQHARHYHHPLAIQFENPQLRWCFLCDTLLHAKKVENSSEQKDVLGDIAKIIKRHPSEGPTIDVEAVCTSGIKLEASASVGSDGKGGYVIKGLVNLGNTCFFNSIMQNLLAMNRLRDYFLKFDGFAGPLTAALKKLFTETSNEAASKNSINPKSLFGSICAKAPQFRGYQQQDSHELLRCLLDRLCFEELTLRKRIESSEDGGKSLSSCTTFIDDIFGGRLSSTVSCLECGHTSVVYEPFLDLSLPVPTKKPPSKGAQSVSHAKILPSKRRGKVRPKVSNYAAYLNAQSAQVNGEKSLSHVHPTVPSDTSLEYIDASAMADDMGLTSHDLCSIQKSHNEKNCEGVTRQLTSVDDSTWLDFLDQDTLPNGDEEASQVDHILTNQGSETGSVQPVVSLQNNLDANTEMKLTCTHSTCSPNDLMCLDDQGQSKSPDCDIASEFSKKLLIKESGMTDVINVEHSSAFCSQICSVDSNLGTDSYTRLSEDEALLQLQESEILLLPYKEVTSTADDMLKEGCEVSSAPVGCEQDSLDLDGFGDLFNEHEPDSDAQPSKQPLCNAAVSNISESDPEEVDNTDAPVSVESCLAYFTKPELLSKTEHAWQCENCTKVLKEKRMRSKNKLTKPRSHCMVNGHEEKNPNGVSSSGISPPSGLSNGSTDALETFEDRLLSQKGTSTRAERDSVSWLSENCAQETHGEANCQVNSDYQSNKVQLHEAPLISAKSESEESENEETDLKRVRVERDATKRILIDKVPPILTIHLKRFSQDARGRLSKLSGHVNFRDTVDLKPYVDTRCLQKETCKYHLIGVVVHSGTMRGGHYVSYVRGGPKITGKDENAEDFAWYYASDSRVREQLDNSVVGIRSTITRLSQLLKEHDEELWQHLEVTTNETLLRICCAMLIIVRRRLLSGDFTSNLKLLQNYPSTNISHLLSVANKMRVKSAG</sequence>
<dbReference type="Gene3D" id="6.10.250.3250">
    <property type="match status" value="1"/>
</dbReference>
<dbReference type="SUPFAM" id="SSF51126">
    <property type="entry name" value="Pectin lyase-like"/>
    <property type="match status" value="1"/>
</dbReference>
<dbReference type="PANTHER" id="PTHR31321">
    <property type="entry name" value="ACYL-COA THIOESTER HYDROLASE YBHC-RELATED"/>
    <property type="match status" value="1"/>
</dbReference>
<evidence type="ECO:0000256" key="15">
    <source>
        <dbReference type="ARBA" id="ARBA00023085"/>
    </source>
</evidence>
<dbReference type="CDD" id="cd00392">
    <property type="entry name" value="Ribosomal_L13"/>
    <property type="match status" value="1"/>
</dbReference>
<reference evidence="26" key="1">
    <citation type="journal article" date="2023" name="Proc. Natl. Acad. Sci. U.S.A.">
        <title>Genomic and structural basis for evolution of tropane alkaloid biosynthesis.</title>
        <authorList>
            <person name="Wanga Y.-J."/>
            <person name="Taina T."/>
            <person name="Yua J.-Y."/>
            <person name="Lia J."/>
            <person name="Xua B."/>
            <person name="Chenc J."/>
            <person name="D'Auriad J.C."/>
            <person name="Huanga J.-P."/>
            <person name="Huanga S.-X."/>
        </authorList>
    </citation>
    <scope>NUCLEOTIDE SEQUENCE [LARGE SCALE GENOMIC DNA]</scope>
    <source>
        <strain evidence="26">cv. KIB-2019</strain>
    </source>
</reference>
<dbReference type="GO" id="GO:0008270">
    <property type="term" value="F:zinc ion binding"/>
    <property type="evidence" value="ECO:0007669"/>
    <property type="project" value="UniProtKB-KW"/>
</dbReference>
<dbReference type="SUPFAM" id="SSF57850">
    <property type="entry name" value="RING/U-box"/>
    <property type="match status" value="1"/>
</dbReference>
<dbReference type="GO" id="GO:0045490">
    <property type="term" value="P:pectin catabolic process"/>
    <property type="evidence" value="ECO:0007669"/>
    <property type="project" value="TreeGrafter"/>
</dbReference>
<dbReference type="InterPro" id="IPR001607">
    <property type="entry name" value="Znf_UBP"/>
</dbReference>
<dbReference type="InterPro" id="IPR018200">
    <property type="entry name" value="USP_CS"/>
</dbReference>
<dbReference type="InterPro" id="IPR023563">
    <property type="entry name" value="Ribosomal_uL13_CS"/>
</dbReference>
<dbReference type="GO" id="GO:0005576">
    <property type="term" value="C:extracellular region"/>
    <property type="evidence" value="ECO:0007669"/>
    <property type="project" value="UniProtKB-SubCell"/>
</dbReference>
<dbReference type="FunFam" id="3.90.1180.10:FF:000003">
    <property type="entry name" value="60S ribosomal protein L13a-4"/>
    <property type="match status" value="1"/>
</dbReference>
<comment type="pathway">
    <text evidence="3">Glycan metabolism; pectin degradation; 2-dehydro-3-deoxy-D-gluconate from pectin: step 1/5.</text>
</comment>
<feature type="region of interest" description="Disordered" evidence="22">
    <location>
        <begin position="1221"/>
        <end position="1250"/>
    </location>
</feature>
<proteinExistence type="inferred from homology"/>
<keyword evidence="8" id="KW-0645">Protease</keyword>
<dbReference type="Gene3D" id="2.160.20.10">
    <property type="entry name" value="Single-stranded right-handed beta-helix, Pectin lyase-like"/>
    <property type="match status" value="1"/>
</dbReference>
<evidence type="ECO:0000256" key="16">
    <source>
        <dbReference type="ARBA" id="ARBA00023274"/>
    </source>
</evidence>
<dbReference type="PROSITE" id="PS00503">
    <property type="entry name" value="PECTINESTERASE_2"/>
    <property type="match status" value="1"/>
</dbReference>
<dbReference type="Pfam" id="PF00572">
    <property type="entry name" value="Ribosomal_L13"/>
    <property type="match status" value="1"/>
</dbReference>
<dbReference type="InterPro" id="IPR033131">
    <property type="entry name" value="Pectinesterase_Asp_AS"/>
</dbReference>
<dbReference type="Pfam" id="PF00443">
    <property type="entry name" value="UCH"/>
    <property type="match status" value="1"/>
</dbReference>
<evidence type="ECO:0000313" key="26">
    <source>
        <dbReference type="Proteomes" id="UP001152561"/>
    </source>
</evidence>
<dbReference type="PROSITE" id="PS50271">
    <property type="entry name" value="ZF_UBP"/>
    <property type="match status" value="1"/>
</dbReference>
<evidence type="ECO:0000256" key="6">
    <source>
        <dbReference type="ARBA" id="ARBA00009085"/>
    </source>
</evidence>
<dbReference type="PROSITE" id="PS00973">
    <property type="entry name" value="USP_2"/>
    <property type="match status" value="1"/>
</dbReference>
<keyword evidence="10 19" id="KW-0863">Zinc-finger</keyword>
<dbReference type="OrthoDB" id="2020758at2759"/>
<comment type="caution">
    <text evidence="25">The sequence shown here is derived from an EMBL/GenBank/DDBJ whole genome shotgun (WGS) entry which is preliminary data.</text>
</comment>
<evidence type="ECO:0000256" key="9">
    <source>
        <dbReference type="ARBA" id="ARBA00022723"/>
    </source>
</evidence>
<keyword evidence="9" id="KW-0479">Metal-binding</keyword>
<evidence type="ECO:0000256" key="20">
    <source>
        <dbReference type="PROSITE-ProRule" id="PRU10040"/>
    </source>
</evidence>
<evidence type="ECO:0000256" key="1">
    <source>
        <dbReference type="ARBA" id="ARBA00000707"/>
    </source>
</evidence>
<keyword evidence="11" id="KW-0833">Ubl conjugation pathway</keyword>
<dbReference type="Proteomes" id="UP001152561">
    <property type="component" value="Unassembled WGS sequence"/>
</dbReference>
<dbReference type="GO" id="GO:0006412">
    <property type="term" value="P:translation"/>
    <property type="evidence" value="ECO:0007669"/>
    <property type="project" value="InterPro"/>
</dbReference>
<dbReference type="EMBL" id="JAJAGQ010000016">
    <property type="protein sequence ID" value="KAJ8540408.1"/>
    <property type="molecule type" value="Genomic_DNA"/>
</dbReference>
<comment type="similarity">
    <text evidence="6">Belongs to the peptidase C19 family.</text>
</comment>
<keyword evidence="14 21" id="KW-0689">Ribosomal protein</keyword>
<evidence type="ECO:0000256" key="3">
    <source>
        <dbReference type="ARBA" id="ARBA00005184"/>
    </source>
</evidence>
<evidence type="ECO:0000256" key="14">
    <source>
        <dbReference type="ARBA" id="ARBA00022980"/>
    </source>
</evidence>
<keyword evidence="13" id="KW-0862">Zinc</keyword>
<feature type="compositionally biased region" description="Polar residues" evidence="22">
    <location>
        <begin position="483"/>
        <end position="496"/>
    </location>
</feature>
<feature type="compositionally biased region" description="Low complexity" evidence="22">
    <location>
        <begin position="1231"/>
        <end position="1249"/>
    </location>
</feature>
<dbReference type="InterPro" id="IPR005755">
    <property type="entry name" value="Ribosomal_uL13_euk/arc"/>
</dbReference>
<evidence type="ECO:0000256" key="4">
    <source>
        <dbReference type="ARBA" id="ARBA00006227"/>
    </source>
</evidence>
<evidence type="ECO:0000256" key="10">
    <source>
        <dbReference type="ARBA" id="ARBA00022771"/>
    </source>
</evidence>
<dbReference type="InterPro" id="IPR001394">
    <property type="entry name" value="Peptidase_C19_UCH"/>
</dbReference>
<evidence type="ECO:0000256" key="21">
    <source>
        <dbReference type="RuleBase" id="RU003877"/>
    </source>
</evidence>